<gene>
    <name evidence="2" type="ORF">VICG_01047</name>
</gene>
<evidence type="ECO:0000313" key="3">
    <source>
        <dbReference type="Proteomes" id="UP000011082"/>
    </source>
</evidence>
<dbReference type="OrthoDB" id="289721at2759"/>
<name>L2GLU4_VITCO</name>
<dbReference type="PROSITE" id="PS50878">
    <property type="entry name" value="RT_POL"/>
    <property type="match status" value="1"/>
</dbReference>
<organism evidence="2 3">
    <name type="scientific">Vittaforma corneae (strain ATCC 50505)</name>
    <name type="common">Microsporidian parasite</name>
    <name type="synonym">Nosema corneum</name>
    <dbReference type="NCBI Taxonomy" id="993615"/>
    <lineage>
        <taxon>Eukaryota</taxon>
        <taxon>Fungi</taxon>
        <taxon>Fungi incertae sedis</taxon>
        <taxon>Microsporidia</taxon>
        <taxon>Nosematidae</taxon>
        <taxon>Vittaforma</taxon>
    </lineage>
</organism>
<dbReference type="Proteomes" id="UP000011082">
    <property type="component" value="Unassembled WGS sequence"/>
</dbReference>
<dbReference type="EMBL" id="JH370137">
    <property type="protein sequence ID" value="ELA41863.1"/>
    <property type="molecule type" value="Genomic_DNA"/>
</dbReference>
<evidence type="ECO:0000313" key="2">
    <source>
        <dbReference type="EMBL" id="ELA41863.1"/>
    </source>
</evidence>
<dbReference type="InterPro" id="IPR000477">
    <property type="entry name" value="RT_dom"/>
</dbReference>
<dbReference type="RefSeq" id="XP_007604493.1">
    <property type="nucleotide sequence ID" value="XM_007604431.1"/>
</dbReference>
<proteinExistence type="predicted"/>
<feature type="domain" description="Reverse transcriptase" evidence="1">
    <location>
        <begin position="1"/>
        <end position="73"/>
    </location>
</feature>
<dbReference type="VEuPathDB" id="MicrosporidiaDB:VICG_01047"/>
<evidence type="ECO:0000259" key="1">
    <source>
        <dbReference type="PROSITE" id="PS50878"/>
    </source>
</evidence>
<dbReference type="AlphaFoldDB" id="L2GLU4"/>
<keyword evidence="3" id="KW-1185">Reference proteome</keyword>
<feature type="non-terminal residue" evidence="2">
    <location>
        <position position="1"/>
    </location>
</feature>
<dbReference type="GeneID" id="19881758"/>
<accession>L2GLU4</accession>
<dbReference type="HOGENOM" id="CLU_1329173_0_0_1"/>
<dbReference type="InParanoid" id="L2GLU4"/>
<sequence length="207" mass="24137">VRFVDDFLIATEAPENIKKFFEIADSLKDKGFIVNQSKIRSNIDLSLLNGNSFEQGIQASFVSDHIEWCGMKIYDQGVGVKSICRDPYFRYTVSVSISNRGKRIFDKIKRSLNIKLAKIYINKLNKKLGECIFDALFFCGRRLKIMMLRLDFVNTDFVERILDWCVNEVERVLKSRNIIFDREKIDRMSNIAYEKCGVRDVKGMPHQ</sequence>
<reference evidence="3" key="1">
    <citation type="submission" date="2011-05" db="EMBL/GenBank/DDBJ databases">
        <title>The genome sequence of Vittaforma corneae strain ATCC 50505.</title>
        <authorList>
            <consortium name="The Broad Institute Genome Sequencing Platform"/>
            <person name="Cuomo C."/>
            <person name="Didier E."/>
            <person name="Bowers L."/>
            <person name="Young S.K."/>
            <person name="Zeng Q."/>
            <person name="Gargeya S."/>
            <person name="Fitzgerald M."/>
            <person name="Haas B."/>
            <person name="Abouelleil A."/>
            <person name="Alvarado L."/>
            <person name="Arachchi H.M."/>
            <person name="Berlin A."/>
            <person name="Chapman S.B."/>
            <person name="Gearin G."/>
            <person name="Goldberg J."/>
            <person name="Griggs A."/>
            <person name="Gujja S."/>
            <person name="Hansen M."/>
            <person name="Heiman D."/>
            <person name="Howarth C."/>
            <person name="Larimer J."/>
            <person name="Lui A."/>
            <person name="MacDonald P.J.P."/>
            <person name="McCowen C."/>
            <person name="Montmayeur A."/>
            <person name="Murphy C."/>
            <person name="Neiman D."/>
            <person name="Pearson M."/>
            <person name="Priest M."/>
            <person name="Roberts A."/>
            <person name="Saif S."/>
            <person name="Shea T."/>
            <person name="Sisk P."/>
            <person name="Stolte C."/>
            <person name="Sykes S."/>
            <person name="Wortman J."/>
            <person name="Nusbaum C."/>
            <person name="Birren B."/>
        </authorList>
    </citation>
    <scope>NUCLEOTIDE SEQUENCE [LARGE SCALE GENOMIC DNA]</scope>
    <source>
        <strain evidence="3">ATCC 50505</strain>
    </source>
</reference>
<protein>
    <recommendedName>
        <fullName evidence="1">Reverse transcriptase domain-containing protein</fullName>
    </recommendedName>
</protein>